<evidence type="ECO:0000313" key="1">
    <source>
        <dbReference type="EMBL" id="MEJ8303575.1"/>
    </source>
</evidence>
<organism evidence="1 2">
    <name type="scientific">Saccharibacillus sacchari</name>
    <dbReference type="NCBI Taxonomy" id="456493"/>
    <lineage>
        <taxon>Bacteria</taxon>
        <taxon>Bacillati</taxon>
        <taxon>Bacillota</taxon>
        <taxon>Bacilli</taxon>
        <taxon>Bacillales</taxon>
        <taxon>Paenibacillaceae</taxon>
        <taxon>Saccharibacillus</taxon>
    </lineage>
</organism>
<comment type="caution">
    <text evidence="1">The sequence shown here is derived from an EMBL/GenBank/DDBJ whole genome shotgun (WGS) entry which is preliminary data.</text>
</comment>
<name>A0ACC6P9F8_9BACL</name>
<sequence length="288" mass="33180">MNTTSPQQSLGDFLRAARERVSPEEIGLPVHGRRRTPGLRREEVAQLANIGVSWYTSIEQGKDVRPSRQIIESLASALRLSEGERRYLLLLFEAGEAVESEAYRRISSGLKKSVFALQPHPAYVLDRYWDMLVWNRSAEVLFHLPSDSPDLQARPNLLRYFLTDPLFRSSNPDWRERIKTMVARFRADSVRYPLDARLNETIAAFMEESELFRAHWPDHEVRMVTDCHKEWNDADLGAVEFEHVSLQVAEQPDLKLMIYTADGDTLRKIEQQLKNTPNRLSSAEGECL</sequence>
<reference evidence="1" key="1">
    <citation type="submission" date="2024-03" db="EMBL/GenBank/DDBJ databases">
        <title>Whole genome sequecning of epiphytes from Marcgravia umbellata leaves.</title>
        <authorList>
            <person name="Kumar G."/>
            <person name="Savka M.A."/>
        </authorList>
    </citation>
    <scope>NUCLEOTIDE SEQUENCE</scope>
    <source>
        <strain evidence="1">RIT_BL5</strain>
    </source>
</reference>
<proteinExistence type="predicted"/>
<accession>A0ACC6P9F8</accession>
<keyword evidence="2" id="KW-1185">Reference proteome</keyword>
<evidence type="ECO:0000313" key="2">
    <source>
        <dbReference type="Proteomes" id="UP001380953"/>
    </source>
</evidence>
<gene>
    <name evidence="1" type="ORF">WKI47_06550</name>
</gene>
<dbReference type="Proteomes" id="UP001380953">
    <property type="component" value="Unassembled WGS sequence"/>
</dbReference>
<dbReference type="EMBL" id="JBBKAR010000019">
    <property type="protein sequence ID" value="MEJ8303575.1"/>
    <property type="molecule type" value="Genomic_DNA"/>
</dbReference>
<protein>
    <submittedName>
        <fullName evidence="1">Helix-turn-helix transcriptional regulator</fullName>
    </submittedName>
</protein>